<reference evidence="7" key="1">
    <citation type="journal article" date="2021" name="Curr. Microbiol.">
        <title>Complete genome of nocamycin-producing strain Saccharothrix syringae NRRL B-16468 reveals the biosynthetic potential for secondary metabolites.</title>
        <authorList>
            <person name="Mo X."/>
            <person name="Yang S."/>
        </authorList>
    </citation>
    <scope>NUCLEOTIDE SEQUENCE [LARGE SCALE GENOMIC DNA]</scope>
    <source>
        <strain evidence="7">ATCC 51364 / DSM 43886 / JCM 6844 / KCTC 9398 / NBRC 14523 / NRRL B-16468 / INA 2240</strain>
    </source>
</reference>
<feature type="domain" description="Carboxyltransferase" evidence="5">
    <location>
        <begin position="57"/>
        <end position="317"/>
    </location>
</feature>
<evidence type="ECO:0000256" key="1">
    <source>
        <dbReference type="ARBA" id="ARBA00022741"/>
    </source>
</evidence>
<dbReference type="OrthoDB" id="9768696at2"/>
<dbReference type="Pfam" id="PF02626">
    <property type="entry name" value="CT_A_B"/>
    <property type="match status" value="1"/>
</dbReference>
<name>A0A5Q0HBN7_SACSY</name>
<accession>A0A5Q0HBN7</accession>
<keyword evidence="2" id="KW-0378">Hydrolase</keyword>
<dbReference type="Gene3D" id="2.40.100.10">
    <property type="entry name" value="Cyclophilin-like"/>
    <property type="match status" value="1"/>
</dbReference>
<dbReference type="GO" id="GO:0016787">
    <property type="term" value="F:hydrolase activity"/>
    <property type="evidence" value="ECO:0007669"/>
    <property type="project" value="UniProtKB-KW"/>
</dbReference>
<dbReference type="InterPro" id="IPR052708">
    <property type="entry name" value="PxpC"/>
</dbReference>
<dbReference type="EMBL" id="CP034550">
    <property type="protein sequence ID" value="QFZ23677.1"/>
    <property type="molecule type" value="Genomic_DNA"/>
</dbReference>
<dbReference type="KEGG" id="ssyi:EKG83_45150"/>
<sequence>MTPHPPRVLHPGTACPPPGHRESTARDPRVPRSRTLTVLRTGPQALVQDLGRPGNAHLGVPPSGAVDAPSLRLANRLVGNPEDAAGLEVLLGGLVLRANASCTVAVTGPQVSAQVNGVLRDPPCHLAEGDTLALGTPATGLRCYVAVSGGVAVPAELGSRATDLLSGLGPAPLAPGDELPLGVPAGVPVGVDVLPPLRVPDELVVPVLPGPRDDWFADPAAQLRAGRWVVSDRSNRVGLRLTGTGLERVPDRVGRELPSEGLVTGAVQVPADGRPVIFLADHPTTGGYPVVGVVAEDSLPLLGQARPGTRLRFAPLA</sequence>
<keyword evidence="3" id="KW-0067">ATP-binding</keyword>
<dbReference type="InterPro" id="IPR003778">
    <property type="entry name" value="CT_A_B"/>
</dbReference>
<feature type="compositionally biased region" description="Pro residues" evidence="4">
    <location>
        <begin position="1"/>
        <end position="18"/>
    </location>
</feature>
<organism evidence="6 7">
    <name type="scientific">Saccharothrix syringae</name>
    <name type="common">Nocardiopsis syringae</name>
    <dbReference type="NCBI Taxonomy" id="103733"/>
    <lineage>
        <taxon>Bacteria</taxon>
        <taxon>Bacillati</taxon>
        <taxon>Actinomycetota</taxon>
        <taxon>Actinomycetes</taxon>
        <taxon>Pseudonocardiales</taxon>
        <taxon>Pseudonocardiaceae</taxon>
        <taxon>Saccharothrix</taxon>
    </lineage>
</organism>
<dbReference type="PANTHER" id="PTHR43309:SF3">
    <property type="entry name" value="5-OXOPROLINASE SUBUNIT C"/>
    <property type="match status" value="1"/>
</dbReference>
<dbReference type="NCBIfam" id="TIGR00724">
    <property type="entry name" value="urea_amlyse_rel"/>
    <property type="match status" value="1"/>
</dbReference>
<keyword evidence="1" id="KW-0547">Nucleotide-binding</keyword>
<dbReference type="SUPFAM" id="SSF50891">
    <property type="entry name" value="Cyclophilin-like"/>
    <property type="match status" value="1"/>
</dbReference>
<evidence type="ECO:0000256" key="2">
    <source>
        <dbReference type="ARBA" id="ARBA00022801"/>
    </source>
</evidence>
<protein>
    <submittedName>
        <fullName evidence="6">Biotin-dependent carboxyltransferase family protein</fullName>
    </submittedName>
</protein>
<dbReference type="Proteomes" id="UP000325787">
    <property type="component" value="Chromosome"/>
</dbReference>
<dbReference type="SMART" id="SM00797">
    <property type="entry name" value="AHS2"/>
    <property type="match status" value="1"/>
</dbReference>
<keyword evidence="6" id="KW-0808">Transferase</keyword>
<feature type="region of interest" description="Disordered" evidence="4">
    <location>
        <begin position="1"/>
        <end position="31"/>
    </location>
</feature>
<evidence type="ECO:0000259" key="5">
    <source>
        <dbReference type="SMART" id="SM00797"/>
    </source>
</evidence>
<dbReference type="InterPro" id="IPR029000">
    <property type="entry name" value="Cyclophilin-like_dom_sf"/>
</dbReference>
<dbReference type="PANTHER" id="PTHR43309">
    <property type="entry name" value="5-OXOPROLINASE SUBUNIT C"/>
    <property type="match status" value="1"/>
</dbReference>
<evidence type="ECO:0000256" key="4">
    <source>
        <dbReference type="SAM" id="MobiDB-lite"/>
    </source>
</evidence>
<proteinExistence type="predicted"/>
<dbReference type="GO" id="GO:0016740">
    <property type="term" value="F:transferase activity"/>
    <property type="evidence" value="ECO:0007669"/>
    <property type="project" value="UniProtKB-KW"/>
</dbReference>
<dbReference type="AlphaFoldDB" id="A0A5Q0HBN7"/>
<evidence type="ECO:0000313" key="6">
    <source>
        <dbReference type="EMBL" id="QFZ23677.1"/>
    </source>
</evidence>
<evidence type="ECO:0000256" key="3">
    <source>
        <dbReference type="ARBA" id="ARBA00022840"/>
    </source>
</evidence>
<keyword evidence="7" id="KW-1185">Reference proteome</keyword>
<gene>
    <name evidence="6" type="ORF">EKG83_45150</name>
</gene>
<feature type="compositionally biased region" description="Basic and acidic residues" evidence="4">
    <location>
        <begin position="19"/>
        <end position="30"/>
    </location>
</feature>
<evidence type="ECO:0000313" key="7">
    <source>
        <dbReference type="Proteomes" id="UP000325787"/>
    </source>
</evidence>
<dbReference type="GO" id="GO:0005524">
    <property type="term" value="F:ATP binding"/>
    <property type="evidence" value="ECO:0007669"/>
    <property type="project" value="UniProtKB-KW"/>
</dbReference>